<dbReference type="SUPFAM" id="SSF52980">
    <property type="entry name" value="Restriction endonuclease-like"/>
    <property type="match status" value="1"/>
</dbReference>
<dbReference type="InterPro" id="IPR011604">
    <property type="entry name" value="PDDEXK-like_dom_sf"/>
</dbReference>
<dbReference type="AlphaFoldDB" id="A0A2D2DSB2"/>
<dbReference type="InterPro" id="IPR011335">
    <property type="entry name" value="Restrct_endonuc-II-like"/>
</dbReference>
<dbReference type="KEGG" id="mass:CR152_27705"/>
<name>A0A2D2DSB2_9BURK</name>
<dbReference type="EMBL" id="CP024608">
    <property type="protein sequence ID" value="ATQ77865.1"/>
    <property type="molecule type" value="Genomic_DNA"/>
</dbReference>
<reference evidence="1" key="1">
    <citation type="submission" date="2017-10" db="EMBL/GenBank/DDBJ databases">
        <title>Massilia psychrophilum sp. nov., a novel purple-pigmented bacterium isolated from Tianshan glacier, Xinjiang Municipality, China.</title>
        <authorList>
            <person name="Wang H."/>
        </authorList>
    </citation>
    <scope>NUCLEOTIDE SEQUENCE [LARGE SCALE GENOMIC DNA]</scope>
    <source>
        <strain evidence="1">B2</strain>
    </source>
</reference>
<gene>
    <name evidence="1" type="ORF">CR152_27705</name>
</gene>
<keyword evidence="2" id="KW-1185">Reference proteome</keyword>
<evidence type="ECO:0000313" key="1">
    <source>
        <dbReference type="EMBL" id="ATQ77865.1"/>
    </source>
</evidence>
<evidence type="ECO:0008006" key="3">
    <source>
        <dbReference type="Google" id="ProtNLM"/>
    </source>
</evidence>
<organism evidence="1 2">
    <name type="scientific">Massilia violaceinigra</name>
    <dbReference type="NCBI Taxonomy" id="2045208"/>
    <lineage>
        <taxon>Bacteria</taxon>
        <taxon>Pseudomonadati</taxon>
        <taxon>Pseudomonadota</taxon>
        <taxon>Betaproteobacteria</taxon>
        <taxon>Burkholderiales</taxon>
        <taxon>Oxalobacteraceae</taxon>
        <taxon>Telluria group</taxon>
        <taxon>Massilia</taxon>
    </lineage>
</organism>
<sequence>MSDAKSIDESLITPEIAIIARKKKKTGDEAALIRGLLERSLSAGAKTEMKSIAREYVYSFNQVIGGKFMDKGIIVEDQSIALYNEVFFTDHKKNTVRLSNDWITGECDIIVPGVKGIDIKSSWSLATFPAVSEDGEDSTYEWQCRGYMMLWDVPVWEVAYCMVNTPDELIKYEQEDLHFVDHIDEPLRVTVVRYERDLALEEKIKRKVDMARTYLARVIEQIKIQHNFTEAV</sequence>
<dbReference type="Proteomes" id="UP000229897">
    <property type="component" value="Chromosome"/>
</dbReference>
<accession>A0A2D2DSB2</accession>
<proteinExistence type="predicted"/>
<dbReference type="Gene3D" id="3.90.320.10">
    <property type="match status" value="1"/>
</dbReference>
<evidence type="ECO:0000313" key="2">
    <source>
        <dbReference type="Proteomes" id="UP000229897"/>
    </source>
</evidence>
<protein>
    <recommendedName>
        <fullName evidence="3">YqaJ viral recombinase domain-containing protein</fullName>
    </recommendedName>
</protein>